<sequence length="254" mass="28197">MKVIQQTSSELTLQTQPWVLWIMGGVFAIAGLVIPLLASQTTLACQRLEANQGNCNLHKFSSLSTTTQTIALKDLRGARVDSYRDSDGDRTYRVMLQLPDRERMFLSFSSYGAATTLSDRINHFVQNPSIPTLQEGRDDRSGALMFAPIFIVIGLGIAVFLGQRVTCHFDRRSGYVRITKQGVLGSQTADYSLREVVDVQVEASRSSSSNGETFRVSLVLANGDRLPLTSYYSSGWNDKKETADQIKTFLQLRG</sequence>
<accession>B8HVH2</accession>
<feature type="transmembrane region" description="Helical" evidence="1">
    <location>
        <begin position="143"/>
        <end position="162"/>
    </location>
</feature>
<organism evidence="2">
    <name type="scientific">Cyanothece sp. (strain PCC 7425 / ATCC 29141)</name>
    <dbReference type="NCBI Taxonomy" id="395961"/>
    <lineage>
        <taxon>Bacteria</taxon>
        <taxon>Bacillati</taxon>
        <taxon>Cyanobacteriota</taxon>
        <taxon>Cyanophyceae</taxon>
        <taxon>Gomontiellales</taxon>
        <taxon>Cyanothecaceae</taxon>
        <taxon>Cyanothece</taxon>
    </lineage>
</organism>
<name>B8HVH2_CYAP4</name>
<protein>
    <recommendedName>
        <fullName evidence="3">Transmembrane protein</fullName>
    </recommendedName>
</protein>
<feature type="transmembrane region" description="Helical" evidence="1">
    <location>
        <begin position="18"/>
        <end position="38"/>
    </location>
</feature>
<keyword evidence="1" id="KW-1133">Transmembrane helix</keyword>
<dbReference type="HOGENOM" id="CLU_067541_0_0_3"/>
<gene>
    <name evidence="2" type="ordered locus">Cyan7425_3969</name>
</gene>
<dbReference type="AlphaFoldDB" id="B8HVH2"/>
<proteinExistence type="predicted"/>
<evidence type="ECO:0008006" key="3">
    <source>
        <dbReference type="Google" id="ProtNLM"/>
    </source>
</evidence>
<dbReference type="eggNOG" id="ENOG5030P3H">
    <property type="taxonomic scope" value="Bacteria"/>
</dbReference>
<evidence type="ECO:0000256" key="1">
    <source>
        <dbReference type="SAM" id="Phobius"/>
    </source>
</evidence>
<keyword evidence="1" id="KW-0472">Membrane</keyword>
<dbReference type="EMBL" id="CP001344">
    <property type="protein sequence ID" value="ACL46284.1"/>
    <property type="molecule type" value="Genomic_DNA"/>
</dbReference>
<evidence type="ECO:0000313" key="2">
    <source>
        <dbReference type="EMBL" id="ACL46284.1"/>
    </source>
</evidence>
<dbReference type="OrthoDB" id="448955at2"/>
<reference evidence="2" key="1">
    <citation type="submission" date="2009-01" db="EMBL/GenBank/DDBJ databases">
        <title>Complete sequence of chromosome Cyanothece sp. PCC 7425.</title>
        <authorList>
            <consortium name="US DOE Joint Genome Institute"/>
            <person name="Lucas S."/>
            <person name="Copeland A."/>
            <person name="Lapidus A."/>
            <person name="Glavina del Rio T."/>
            <person name="Dalin E."/>
            <person name="Tice H."/>
            <person name="Bruce D."/>
            <person name="Goodwin L."/>
            <person name="Pitluck S."/>
            <person name="Sims D."/>
            <person name="Meineke L."/>
            <person name="Brettin T."/>
            <person name="Detter J.C."/>
            <person name="Han C."/>
            <person name="Larimer F."/>
            <person name="Land M."/>
            <person name="Hauser L."/>
            <person name="Kyrpides N."/>
            <person name="Ovchinnikova G."/>
            <person name="Liberton M."/>
            <person name="Stoeckel J."/>
            <person name="Banerjee A."/>
            <person name="Singh A."/>
            <person name="Page L."/>
            <person name="Sato H."/>
            <person name="Zhao L."/>
            <person name="Sherman L."/>
            <person name="Pakrasi H."/>
            <person name="Richardson P."/>
        </authorList>
    </citation>
    <scope>NUCLEOTIDE SEQUENCE</scope>
    <source>
        <strain evidence="2">PCC 7425</strain>
    </source>
</reference>
<keyword evidence="1" id="KW-0812">Transmembrane</keyword>
<dbReference type="KEGG" id="cyn:Cyan7425_3969"/>